<feature type="region of interest" description="Disordered" evidence="1">
    <location>
        <begin position="123"/>
        <end position="146"/>
    </location>
</feature>
<dbReference type="InterPro" id="IPR043502">
    <property type="entry name" value="DNA/RNA_pol_sf"/>
</dbReference>
<feature type="region of interest" description="Disordered" evidence="1">
    <location>
        <begin position="166"/>
        <end position="199"/>
    </location>
</feature>
<keyword evidence="4" id="KW-1185">Reference proteome</keyword>
<comment type="caution">
    <text evidence="3">The sequence shown here is derived from an EMBL/GenBank/DDBJ whole genome shotgun (WGS) entry which is preliminary data.</text>
</comment>
<dbReference type="Proteomes" id="UP001151760">
    <property type="component" value="Unassembled WGS sequence"/>
</dbReference>
<protein>
    <recommendedName>
        <fullName evidence="2">Reverse transcriptase domain-containing protein</fullName>
    </recommendedName>
</protein>
<dbReference type="InterPro" id="IPR043128">
    <property type="entry name" value="Rev_trsase/Diguanyl_cyclase"/>
</dbReference>
<dbReference type="Gene3D" id="3.10.10.10">
    <property type="entry name" value="HIV Type 1 Reverse Transcriptase, subunit A, domain 1"/>
    <property type="match status" value="1"/>
</dbReference>
<dbReference type="InterPro" id="IPR000477">
    <property type="entry name" value="RT_dom"/>
</dbReference>
<dbReference type="PANTHER" id="PTHR37984">
    <property type="entry name" value="PROTEIN CBG26694"/>
    <property type="match status" value="1"/>
</dbReference>
<feature type="compositionally biased region" description="Low complexity" evidence="1">
    <location>
        <begin position="172"/>
        <end position="181"/>
    </location>
</feature>
<reference evidence="3" key="1">
    <citation type="journal article" date="2022" name="Int. J. Mol. Sci.">
        <title>Draft Genome of Tanacetum Coccineum: Genomic Comparison of Closely Related Tanacetum-Family Plants.</title>
        <authorList>
            <person name="Yamashiro T."/>
            <person name="Shiraishi A."/>
            <person name="Nakayama K."/>
            <person name="Satake H."/>
        </authorList>
    </citation>
    <scope>NUCLEOTIDE SEQUENCE</scope>
</reference>
<feature type="compositionally biased region" description="Basic residues" evidence="1">
    <location>
        <begin position="182"/>
        <end position="195"/>
    </location>
</feature>
<gene>
    <name evidence="3" type="ORF">Tco_0770462</name>
</gene>
<dbReference type="Gene3D" id="3.30.70.270">
    <property type="match status" value="1"/>
</dbReference>
<dbReference type="CDD" id="cd09272">
    <property type="entry name" value="RNase_HI_RT_Ty1"/>
    <property type="match status" value="1"/>
</dbReference>
<evidence type="ECO:0000256" key="1">
    <source>
        <dbReference type="SAM" id="MobiDB-lite"/>
    </source>
</evidence>
<dbReference type="InterPro" id="IPR050951">
    <property type="entry name" value="Retrovirus_Pol_polyprotein"/>
</dbReference>
<evidence type="ECO:0000313" key="3">
    <source>
        <dbReference type="EMBL" id="GJS87826.1"/>
    </source>
</evidence>
<proteinExistence type="predicted"/>
<organism evidence="3 4">
    <name type="scientific">Tanacetum coccineum</name>
    <dbReference type="NCBI Taxonomy" id="301880"/>
    <lineage>
        <taxon>Eukaryota</taxon>
        <taxon>Viridiplantae</taxon>
        <taxon>Streptophyta</taxon>
        <taxon>Embryophyta</taxon>
        <taxon>Tracheophyta</taxon>
        <taxon>Spermatophyta</taxon>
        <taxon>Magnoliopsida</taxon>
        <taxon>eudicotyledons</taxon>
        <taxon>Gunneridae</taxon>
        <taxon>Pentapetalae</taxon>
        <taxon>asterids</taxon>
        <taxon>campanulids</taxon>
        <taxon>Asterales</taxon>
        <taxon>Asteraceae</taxon>
        <taxon>Asteroideae</taxon>
        <taxon>Anthemideae</taxon>
        <taxon>Anthemidinae</taxon>
        <taxon>Tanacetum</taxon>
    </lineage>
</organism>
<reference evidence="3" key="2">
    <citation type="submission" date="2022-01" db="EMBL/GenBank/DDBJ databases">
        <authorList>
            <person name="Yamashiro T."/>
            <person name="Shiraishi A."/>
            <person name="Satake H."/>
            <person name="Nakayama K."/>
        </authorList>
    </citation>
    <scope>NUCLEOTIDE SEQUENCE</scope>
</reference>
<dbReference type="SUPFAM" id="SSF56672">
    <property type="entry name" value="DNA/RNA polymerases"/>
    <property type="match status" value="1"/>
</dbReference>
<dbReference type="EMBL" id="BQNB010011228">
    <property type="protein sequence ID" value="GJS87826.1"/>
    <property type="molecule type" value="Genomic_DNA"/>
</dbReference>
<feature type="domain" description="Reverse transcriptase" evidence="2">
    <location>
        <begin position="377"/>
        <end position="480"/>
    </location>
</feature>
<name>A0ABQ4ZEY5_9ASTR</name>
<feature type="compositionally biased region" description="Polar residues" evidence="1">
    <location>
        <begin position="125"/>
        <end position="134"/>
    </location>
</feature>
<dbReference type="CDD" id="cd01647">
    <property type="entry name" value="RT_LTR"/>
    <property type="match status" value="1"/>
</dbReference>
<dbReference type="PANTHER" id="PTHR37984:SF5">
    <property type="entry name" value="PROTEIN NYNRIN-LIKE"/>
    <property type="match status" value="1"/>
</dbReference>
<evidence type="ECO:0000259" key="2">
    <source>
        <dbReference type="Pfam" id="PF00078"/>
    </source>
</evidence>
<dbReference type="Pfam" id="PF00078">
    <property type="entry name" value="RVT_1"/>
    <property type="match status" value="1"/>
</dbReference>
<accession>A0ABQ4ZEY5</accession>
<evidence type="ECO:0000313" key="4">
    <source>
        <dbReference type="Proteomes" id="UP001151760"/>
    </source>
</evidence>
<sequence>MSIIQKCVAMSTTEAEYMAIAEACKELVWLKNFLEELDRAQTECVLFCDNQSVILLAKNPVFHGNSRIEENSLPKCSRVEPKLDDIKSLKDEGVAAGSHYGSGADQISANLRRTLAPSVGPEILISTNEDSPGGTSAPAGQAQGGLSPAFMKENIDVLRTMIKMGPSTEEVGGYSSDGSSRSRSRGLRSRSKSKSVKSASISEGLSKEFKFRLKEQRSRRSPKYLFCRSRASGGGSHAGMVQDVPPADLEAFWARNWFDSLDPKSVDGFEELSNKFLEEFSQQKRGGFTPLTKTPKEILAMDNVNFPPPPPMIKEAVASGILAHLVKDIRQGGQKGKSSAKRKEKVINMAISLKASLLSHYGCQILGACQEGRWEITKKDEEKTAFHIEEGVFCYMKMPFGLKNAGATYQRLVDSAFKEQIGVNPKKLNLDYMRDSCVGMEQDIIKDIEQTFSTLRRINMKLNPKKCSFGMEEGKFLGCIVTLEGIRANPEKAKAIMDMPSPKTLKQMQS</sequence>